<dbReference type="InterPro" id="IPR040982">
    <property type="entry name" value="DNA_pol3_finger"/>
</dbReference>
<dbReference type="EMBL" id="BJVI01000001">
    <property type="protein sequence ID" value="GEL16196.1"/>
    <property type="molecule type" value="Genomic_DNA"/>
</dbReference>
<dbReference type="Pfam" id="PF07733">
    <property type="entry name" value="DNA_pol3_alpha"/>
    <property type="match status" value="1"/>
</dbReference>
<feature type="domain" description="Bacterial DNA polymerase III alpha subunit NTPase" evidence="9">
    <location>
        <begin position="3"/>
        <end position="65"/>
    </location>
</feature>
<dbReference type="GO" id="GO:0006260">
    <property type="term" value="P:DNA replication"/>
    <property type="evidence" value="ECO:0007669"/>
    <property type="project" value="UniProtKB-KW"/>
</dbReference>
<feature type="region of interest" description="Disordered" evidence="8">
    <location>
        <begin position="319"/>
        <end position="340"/>
    </location>
</feature>
<sequence>MLALAGELLGFPRHLGIHSGGMVICDRPVSEVVPVEWARMAGRTVVQWDKDDCAAAGLVKFDLLGLGMLTALHKMIDLVAAHHDRRVELHELQPNDPEVYEMLRRADSVGVFQVESRAQMATLPRLRPRRFYDLVVEVALIRPGPIQGGSVHPYIRRRNKLEAWDYDHPLLKGALEKTLGVPLFQEQLMQIAVDVAGFSAADADELRRAMGTKRSTEKVERLRGRFFAEMAANGITGEVADRLFGKMLAFANFGFPESHSISFASLVYYSAWFKRYYPAAFCAALLNSQPMGFYSPQSLVADARRHGVVVRPGCQPRWRRRRAAGRPGQRGRPGDPAGAR</sequence>
<evidence type="ECO:0000256" key="1">
    <source>
        <dbReference type="ARBA" id="ARBA00022490"/>
    </source>
</evidence>
<dbReference type="InterPro" id="IPR011708">
    <property type="entry name" value="DNA_pol3_alpha_NTPase_dom"/>
</dbReference>
<evidence type="ECO:0000256" key="4">
    <source>
        <dbReference type="ARBA" id="ARBA00022705"/>
    </source>
</evidence>
<keyword evidence="12" id="KW-1185">Reference proteome</keyword>
<evidence type="ECO:0000256" key="6">
    <source>
        <dbReference type="ARBA" id="ARBA00022932"/>
    </source>
</evidence>
<dbReference type="InterPro" id="IPR004805">
    <property type="entry name" value="DnaE2/DnaE/PolC"/>
</dbReference>
<keyword evidence="4" id="KW-0235">DNA replication</keyword>
<evidence type="ECO:0000313" key="12">
    <source>
        <dbReference type="Proteomes" id="UP000321328"/>
    </source>
</evidence>
<keyword evidence="7" id="KW-0234">DNA repair</keyword>
<keyword evidence="5" id="KW-0227">DNA damage</keyword>
<keyword evidence="3" id="KW-0548">Nucleotidyltransferase</keyword>
<dbReference type="AlphaFoldDB" id="A0A511CUD7"/>
<dbReference type="GO" id="GO:0006281">
    <property type="term" value="P:DNA repair"/>
    <property type="evidence" value="ECO:0007669"/>
    <property type="project" value="UniProtKB-KW"/>
</dbReference>
<name>A0A511CUD7_9PSEU</name>
<organism evidence="11 12">
    <name type="scientific">Pseudonocardia asaccharolytica DSM 44247 = NBRC 16224</name>
    <dbReference type="NCBI Taxonomy" id="1123024"/>
    <lineage>
        <taxon>Bacteria</taxon>
        <taxon>Bacillati</taxon>
        <taxon>Actinomycetota</taxon>
        <taxon>Actinomycetes</taxon>
        <taxon>Pseudonocardiales</taxon>
        <taxon>Pseudonocardiaceae</taxon>
        <taxon>Pseudonocardia</taxon>
    </lineage>
</organism>
<evidence type="ECO:0000256" key="3">
    <source>
        <dbReference type="ARBA" id="ARBA00022695"/>
    </source>
</evidence>
<comment type="caution">
    <text evidence="11">The sequence shown here is derived from an EMBL/GenBank/DDBJ whole genome shotgun (WGS) entry which is preliminary data.</text>
</comment>
<gene>
    <name evidence="11" type="ORF">PA7_00330</name>
</gene>
<dbReference type="Pfam" id="PF17657">
    <property type="entry name" value="DNA_pol3_finger"/>
    <property type="match status" value="1"/>
</dbReference>
<evidence type="ECO:0000256" key="8">
    <source>
        <dbReference type="SAM" id="MobiDB-lite"/>
    </source>
</evidence>
<evidence type="ECO:0000256" key="5">
    <source>
        <dbReference type="ARBA" id="ARBA00022763"/>
    </source>
</evidence>
<evidence type="ECO:0000259" key="10">
    <source>
        <dbReference type="Pfam" id="PF17657"/>
    </source>
</evidence>
<protein>
    <submittedName>
        <fullName evidence="11">Uncharacterized protein</fullName>
    </submittedName>
</protein>
<accession>A0A511CUD7</accession>
<dbReference type="STRING" id="1123024.GCA_000423625_01157"/>
<keyword evidence="1" id="KW-0963">Cytoplasm</keyword>
<keyword evidence="6" id="KW-0239">DNA-directed DNA polymerase</keyword>
<evidence type="ECO:0000256" key="2">
    <source>
        <dbReference type="ARBA" id="ARBA00022679"/>
    </source>
</evidence>
<evidence type="ECO:0000313" key="11">
    <source>
        <dbReference type="EMBL" id="GEL16196.1"/>
    </source>
</evidence>
<reference evidence="11 12" key="1">
    <citation type="submission" date="2019-07" db="EMBL/GenBank/DDBJ databases">
        <title>Whole genome shotgun sequence of Pseudonocardia asaccharolytica NBRC 16224.</title>
        <authorList>
            <person name="Hosoyama A."/>
            <person name="Uohara A."/>
            <person name="Ohji S."/>
            <person name="Ichikawa N."/>
        </authorList>
    </citation>
    <scope>NUCLEOTIDE SEQUENCE [LARGE SCALE GENOMIC DNA]</scope>
    <source>
        <strain evidence="11 12">NBRC 16224</strain>
    </source>
</reference>
<dbReference type="Proteomes" id="UP000321328">
    <property type="component" value="Unassembled WGS sequence"/>
</dbReference>
<dbReference type="PANTHER" id="PTHR32294:SF4">
    <property type="entry name" value="ERROR-PRONE DNA POLYMERASE"/>
    <property type="match status" value="1"/>
</dbReference>
<evidence type="ECO:0000259" key="9">
    <source>
        <dbReference type="Pfam" id="PF07733"/>
    </source>
</evidence>
<dbReference type="GO" id="GO:0008408">
    <property type="term" value="F:3'-5' exonuclease activity"/>
    <property type="evidence" value="ECO:0007669"/>
    <property type="project" value="InterPro"/>
</dbReference>
<feature type="domain" description="DNA polymerase III alpha subunit finger" evidence="10">
    <location>
        <begin position="68"/>
        <end position="234"/>
    </location>
</feature>
<dbReference type="GO" id="GO:0003887">
    <property type="term" value="F:DNA-directed DNA polymerase activity"/>
    <property type="evidence" value="ECO:0007669"/>
    <property type="project" value="UniProtKB-KW"/>
</dbReference>
<keyword evidence="2" id="KW-0808">Transferase</keyword>
<proteinExistence type="predicted"/>
<dbReference type="PANTHER" id="PTHR32294">
    <property type="entry name" value="DNA POLYMERASE III SUBUNIT ALPHA"/>
    <property type="match status" value="1"/>
</dbReference>
<evidence type="ECO:0000256" key="7">
    <source>
        <dbReference type="ARBA" id="ARBA00023204"/>
    </source>
</evidence>